<dbReference type="PANTHER" id="PTHR33221">
    <property type="entry name" value="WINGED HELIX-TURN-HELIX TRANSCRIPTIONAL REGULATOR, RRF2 FAMILY"/>
    <property type="match status" value="1"/>
</dbReference>
<dbReference type="Pfam" id="PF02082">
    <property type="entry name" value="Rrf2"/>
    <property type="match status" value="1"/>
</dbReference>
<dbReference type="PROSITE" id="PS51197">
    <property type="entry name" value="HTH_RRF2_2"/>
    <property type="match status" value="1"/>
</dbReference>
<dbReference type="PANTHER" id="PTHR33221:SF4">
    <property type="entry name" value="HTH-TYPE TRANSCRIPTIONAL REPRESSOR NSRR"/>
    <property type="match status" value="1"/>
</dbReference>
<evidence type="ECO:0000256" key="1">
    <source>
        <dbReference type="ARBA" id="ARBA00023125"/>
    </source>
</evidence>
<gene>
    <name evidence="3" type="ORF">D2T33_01670</name>
</gene>
<dbReference type="NCBIfam" id="TIGR00738">
    <property type="entry name" value="rrf2_super"/>
    <property type="match status" value="1"/>
</dbReference>
<dbReference type="Gene3D" id="1.10.10.10">
    <property type="entry name" value="Winged helix-like DNA-binding domain superfamily/Winged helix DNA-binding domain"/>
    <property type="match status" value="1"/>
</dbReference>
<evidence type="ECO:0000256" key="2">
    <source>
        <dbReference type="SAM" id="MobiDB-lite"/>
    </source>
</evidence>
<protein>
    <submittedName>
        <fullName evidence="3">Rrf2 family transcriptional regulator</fullName>
    </submittedName>
</protein>
<reference evidence="3 4" key="1">
    <citation type="submission" date="2019-01" db="EMBL/GenBank/DDBJ databases">
        <title>Sinorhodobacter populi sp. nov. isolated from the symptomatic bark tissue of Populus euramericana canker.</title>
        <authorList>
            <person name="Xu G."/>
        </authorList>
    </citation>
    <scope>NUCLEOTIDE SEQUENCE [LARGE SCALE GENOMIC DNA]</scope>
    <source>
        <strain evidence="3 4">2D-5</strain>
    </source>
</reference>
<name>A0A443J2M9_9RHOB</name>
<sequence>MRLTIRTNLAMRCLMFCAVNNDRIVRKHDIANLCNASENHLAQVVNTLAQQGFIETQRGRSGGMRLARPMDQIGVGEVLRAFEATLPFAECFDPEANTCPLSEACLFRDALSVAIEAFYRAMDDWTIGDLVRDNAALDRLLALPGGRGLPICGRGEARMPPPEPRVAEPRTPAPDARVS</sequence>
<evidence type="ECO:0000313" key="4">
    <source>
        <dbReference type="Proteomes" id="UP000285710"/>
    </source>
</evidence>
<dbReference type="GO" id="GO:0005829">
    <property type="term" value="C:cytosol"/>
    <property type="evidence" value="ECO:0007669"/>
    <property type="project" value="TreeGrafter"/>
</dbReference>
<keyword evidence="4" id="KW-1185">Reference proteome</keyword>
<organism evidence="3 4">
    <name type="scientific">Paenirhodobacter populi</name>
    <dbReference type="NCBI Taxonomy" id="2306993"/>
    <lineage>
        <taxon>Bacteria</taxon>
        <taxon>Pseudomonadati</taxon>
        <taxon>Pseudomonadota</taxon>
        <taxon>Alphaproteobacteria</taxon>
        <taxon>Rhodobacterales</taxon>
        <taxon>Rhodobacter group</taxon>
        <taxon>Paenirhodobacter</taxon>
    </lineage>
</organism>
<dbReference type="SUPFAM" id="SSF46785">
    <property type="entry name" value="Winged helix' DNA-binding domain"/>
    <property type="match status" value="1"/>
</dbReference>
<evidence type="ECO:0000313" key="3">
    <source>
        <dbReference type="EMBL" id="RWR14692.1"/>
    </source>
</evidence>
<dbReference type="GO" id="GO:0003677">
    <property type="term" value="F:DNA binding"/>
    <property type="evidence" value="ECO:0007669"/>
    <property type="project" value="UniProtKB-KW"/>
</dbReference>
<dbReference type="Proteomes" id="UP000285710">
    <property type="component" value="Unassembled WGS sequence"/>
</dbReference>
<dbReference type="RefSeq" id="WP_128268626.1">
    <property type="nucleotide sequence ID" value="NZ_SAUW01000002.1"/>
</dbReference>
<keyword evidence="1" id="KW-0238">DNA-binding</keyword>
<dbReference type="InterPro" id="IPR036390">
    <property type="entry name" value="WH_DNA-bd_sf"/>
</dbReference>
<dbReference type="AlphaFoldDB" id="A0A443J2M9"/>
<dbReference type="EMBL" id="SAUW01000002">
    <property type="protein sequence ID" value="RWR14692.1"/>
    <property type="molecule type" value="Genomic_DNA"/>
</dbReference>
<dbReference type="InterPro" id="IPR000944">
    <property type="entry name" value="Tscrpt_reg_Rrf2"/>
</dbReference>
<dbReference type="InterPro" id="IPR036388">
    <property type="entry name" value="WH-like_DNA-bd_sf"/>
</dbReference>
<accession>A0A443J2M9</accession>
<comment type="caution">
    <text evidence="3">The sequence shown here is derived from an EMBL/GenBank/DDBJ whole genome shotgun (WGS) entry which is preliminary data.</text>
</comment>
<dbReference type="GO" id="GO:0003700">
    <property type="term" value="F:DNA-binding transcription factor activity"/>
    <property type="evidence" value="ECO:0007669"/>
    <property type="project" value="TreeGrafter"/>
</dbReference>
<proteinExistence type="predicted"/>
<feature type="region of interest" description="Disordered" evidence="2">
    <location>
        <begin position="153"/>
        <end position="179"/>
    </location>
</feature>
<reference evidence="3 4" key="2">
    <citation type="submission" date="2019-01" db="EMBL/GenBank/DDBJ databases">
        <authorList>
            <person name="Li Y."/>
        </authorList>
    </citation>
    <scope>NUCLEOTIDE SEQUENCE [LARGE SCALE GENOMIC DNA]</scope>
    <source>
        <strain evidence="3 4">2D-5</strain>
    </source>
</reference>